<feature type="region of interest" description="Disordered" evidence="8">
    <location>
        <begin position="146"/>
        <end position="170"/>
    </location>
</feature>
<dbReference type="InterPro" id="IPR036864">
    <property type="entry name" value="Zn2-C6_fun-type_DNA-bd_sf"/>
</dbReference>
<feature type="compositionally biased region" description="Basic residues" evidence="8">
    <location>
        <begin position="27"/>
        <end position="39"/>
    </location>
</feature>
<dbReference type="GO" id="GO:0000981">
    <property type="term" value="F:DNA-binding transcription factor activity, RNA polymerase II-specific"/>
    <property type="evidence" value="ECO:0007669"/>
    <property type="project" value="InterPro"/>
</dbReference>
<dbReference type="Pfam" id="PF00172">
    <property type="entry name" value="Zn_clus"/>
    <property type="match status" value="1"/>
</dbReference>
<dbReference type="EMBL" id="JAUJDW010000008">
    <property type="protein sequence ID" value="KAK0661551.1"/>
    <property type="molecule type" value="Genomic_DNA"/>
</dbReference>
<dbReference type="InterPro" id="IPR001138">
    <property type="entry name" value="Zn2Cys6_DnaBD"/>
</dbReference>
<dbReference type="PANTHER" id="PTHR31313">
    <property type="entry name" value="TY1 ENHANCER ACTIVATOR"/>
    <property type="match status" value="1"/>
</dbReference>
<comment type="subcellular location">
    <subcellularLocation>
        <location evidence="1">Nucleus</location>
    </subcellularLocation>
</comment>
<dbReference type="AlphaFoldDB" id="A0AA40D3S6"/>
<evidence type="ECO:0000256" key="8">
    <source>
        <dbReference type="SAM" id="MobiDB-lite"/>
    </source>
</evidence>
<dbReference type="GO" id="GO:0003677">
    <property type="term" value="F:DNA binding"/>
    <property type="evidence" value="ECO:0007669"/>
    <property type="project" value="UniProtKB-KW"/>
</dbReference>
<feature type="domain" description="Zn(2)-C6 fungal-type" evidence="9">
    <location>
        <begin position="45"/>
        <end position="76"/>
    </location>
</feature>
<proteinExistence type="predicted"/>
<keyword evidence="3" id="KW-0862">Zinc</keyword>
<evidence type="ECO:0000256" key="5">
    <source>
        <dbReference type="ARBA" id="ARBA00023125"/>
    </source>
</evidence>
<evidence type="ECO:0000256" key="3">
    <source>
        <dbReference type="ARBA" id="ARBA00022833"/>
    </source>
</evidence>
<evidence type="ECO:0000256" key="4">
    <source>
        <dbReference type="ARBA" id="ARBA00023015"/>
    </source>
</evidence>
<sequence>MLPSLQPKQQHGMQTAVNTPATDSSPSRRRRLSGQPKRKTVVAVACQPCQRRKHKCDGERPTCTPCLARNRTDCAYDADGDQRRTSALKSRIETLSRQVEDLKDIITGIAVDPDPQRACATARQLAADGFQNTTQVAQDLRTHRHGALVDPESSSRRQTTECDVSPTLQVGPNGAEPPLCVLPGGAPPPGASWTSAAPWSYENYNMDFNVLQAEYESIPIDPVISSSVPSATRCQDSQGFGNMIADLHTLNAAFPDQPRYEP</sequence>
<dbReference type="CDD" id="cd00067">
    <property type="entry name" value="GAL4"/>
    <property type="match status" value="1"/>
</dbReference>
<dbReference type="GO" id="GO:0005634">
    <property type="term" value="C:nucleus"/>
    <property type="evidence" value="ECO:0007669"/>
    <property type="project" value="UniProtKB-SubCell"/>
</dbReference>
<keyword evidence="6" id="KW-0804">Transcription</keyword>
<protein>
    <submittedName>
        <fullName evidence="10">Nitrogen assimilation transcription factor nit-4</fullName>
    </submittedName>
</protein>
<organism evidence="10 11">
    <name type="scientific">Lasiodiplodia hormozganensis</name>
    <dbReference type="NCBI Taxonomy" id="869390"/>
    <lineage>
        <taxon>Eukaryota</taxon>
        <taxon>Fungi</taxon>
        <taxon>Dikarya</taxon>
        <taxon>Ascomycota</taxon>
        <taxon>Pezizomycotina</taxon>
        <taxon>Dothideomycetes</taxon>
        <taxon>Dothideomycetes incertae sedis</taxon>
        <taxon>Botryosphaeriales</taxon>
        <taxon>Botryosphaeriaceae</taxon>
        <taxon>Lasiodiplodia</taxon>
    </lineage>
</organism>
<evidence type="ECO:0000256" key="7">
    <source>
        <dbReference type="ARBA" id="ARBA00023242"/>
    </source>
</evidence>
<dbReference type="GO" id="GO:0008270">
    <property type="term" value="F:zinc ion binding"/>
    <property type="evidence" value="ECO:0007669"/>
    <property type="project" value="InterPro"/>
</dbReference>
<dbReference type="PROSITE" id="PS50048">
    <property type="entry name" value="ZN2_CY6_FUNGAL_2"/>
    <property type="match status" value="1"/>
</dbReference>
<evidence type="ECO:0000256" key="2">
    <source>
        <dbReference type="ARBA" id="ARBA00022723"/>
    </source>
</evidence>
<gene>
    <name evidence="10" type="primary">nit-4_3</name>
    <name evidence="10" type="ORF">DIS24_g2668</name>
</gene>
<keyword evidence="4" id="KW-0805">Transcription regulation</keyword>
<dbReference type="SUPFAM" id="SSF57701">
    <property type="entry name" value="Zn2/Cys6 DNA-binding domain"/>
    <property type="match status" value="1"/>
</dbReference>
<evidence type="ECO:0000313" key="11">
    <source>
        <dbReference type="Proteomes" id="UP001175001"/>
    </source>
</evidence>
<dbReference type="Proteomes" id="UP001175001">
    <property type="component" value="Unassembled WGS sequence"/>
</dbReference>
<name>A0AA40D3S6_9PEZI</name>
<keyword evidence="7" id="KW-0539">Nucleus</keyword>
<accession>A0AA40D3S6</accession>
<keyword evidence="5" id="KW-0238">DNA-binding</keyword>
<evidence type="ECO:0000313" key="10">
    <source>
        <dbReference type="EMBL" id="KAK0661551.1"/>
    </source>
</evidence>
<dbReference type="InterPro" id="IPR051615">
    <property type="entry name" value="Transcr_Regulatory_Elem"/>
</dbReference>
<evidence type="ECO:0000256" key="6">
    <source>
        <dbReference type="ARBA" id="ARBA00023163"/>
    </source>
</evidence>
<reference evidence="10" key="1">
    <citation type="submission" date="2023-06" db="EMBL/GenBank/DDBJ databases">
        <title>Multi-omics analyses reveal the molecular pathogenesis toolkit of Lasiodiplodia hormozganensis, a cross-kingdom pathogen.</title>
        <authorList>
            <person name="Felix C."/>
            <person name="Meneses R."/>
            <person name="Goncalves M.F.M."/>
            <person name="Tilleman L."/>
            <person name="Duarte A.S."/>
            <person name="Jorrin-Novo J.V."/>
            <person name="Van De Peer Y."/>
            <person name="Deforce D."/>
            <person name="Van Nieuwerburgh F."/>
            <person name="Esteves A.C."/>
            <person name="Alves A."/>
        </authorList>
    </citation>
    <scope>NUCLEOTIDE SEQUENCE</scope>
    <source>
        <strain evidence="10">CBS 339.90</strain>
    </source>
</reference>
<dbReference type="Gene3D" id="4.10.240.10">
    <property type="entry name" value="Zn(2)-C6 fungal-type DNA-binding domain"/>
    <property type="match status" value="1"/>
</dbReference>
<dbReference type="SMART" id="SM00066">
    <property type="entry name" value="GAL4"/>
    <property type="match status" value="1"/>
</dbReference>
<evidence type="ECO:0000259" key="9">
    <source>
        <dbReference type="PROSITE" id="PS50048"/>
    </source>
</evidence>
<dbReference type="PANTHER" id="PTHR31313:SF81">
    <property type="entry name" value="TY1 ENHANCER ACTIVATOR"/>
    <property type="match status" value="1"/>
</dbReference>
<evidence type="ECO:0000256" key="1">
    <source>
        <dbReference type="ARBA" id="ARBA00004123"/>
    </source>
</evidence>
<keyword evidence="11" id="KW-1185">Reference proteome</keyword>
<feature type="compositionally biased region" description="Polar residues" evidence="8">
    <location>
        <begin position="1"/>
        <end position="25"/>
    </location>
</feature>
<keyword evidence="2" id="KW-0479">Metal-binding</keyword>
<comment type="caution">
    <text evidence="10">The sequence shown here is derived from an EMBL/GenBank/DDBJ whole genome shotgun (WGS) entry which is preliminary data.</text>
</comment>
<feature type="region of interest" description="Disordered" evidence="8">
    <location>
        <begin position="1"/>
        <end position="39"/>
    </location>
</feature>